<keyword evidence="4 6" id="KW-1133">Transmembrane helix</keyword>
<dbReference type="Pfam" id="PF00211">
    <property type="entry name" value="Guanylate_cyc"/>
    <property type="match status" value="1"/>
</dbReference>
<evidence type="ECO:0000256" key="4">
    <source>
        <dbReference type="ARBA" id="ARBA00022989"/>
    </source>
</evidence>
<dbReference type="Pfam" id="PF02743">
    <property type="entry name" value="dCache_1"/>
    <property type="match status" value="1"/>
</dbReference>
<name>A0ABS6IM13_9HYPH</name>
<evidence type="ECO:0000313" key="8">
    <source>
        <dbReference type="EMBL" id="MBU8874263.1"/>
    </source>
</evidence>
<evidence type="ECO:0000259" key="7">
    <source>
        <dbReference type="PROSITE" id="PS50125"/>
    </source>
</evidence>
<keyword evidence="5 6" id="KW-0472">Membrane</keyword>
<protein>
    <recommendedName>
        <fullName evidence="7">Guanylate cyclase domain-containing protein</fullName>
    </recommendedName>
</protein>
<evidence type="ECO:0000256" key="5">
    <source>
        <dbReference type="ARBA" id="ARBA00023136"/>
    </source>
</evidence>
<dbReference type="InterPro" id="IPR033479">
    <property type="entry name" value="dCache_1"/>
</dbReference>
<reference evidence="8 9" key="1">
    <citation type="submission" date="2021-06" db="EMBL/GenBank/DDBJ databases">
        <authorList>
            <person name="Lee D.H."/>
        </authorList>
    </citation>
    <scope>NUCLEOTIDE SEQUENCE [LARGE SCALE GENOMIC DNA]</scope>
    <source>
        <strain evidence="8 9">MMS21-HV4-11</strain>
    </source>
</reference>
<feature type="transmembrane region" description="Helical" evidence="6">
    <location>
        <begin position="341"/>
        <end position="359"/>
    </location>
</feature>
<evidence type="ECO:0000256" key="1">
    <source>
        <dbReference type="ARBA" id="ARBA00004651"/>
    </source>
</evidence>
<dbReference type="CDD" id="cd07302">
    <property type="entry name" value="CHD"/>
    <property type="match status" value="1"/>
</dbReference>
<keyword evidence="3 6" id="KW-0812">Transmembrane</keyword>
<keyword evidence="2" id="KW-1003">Cell membrane</keyword>
<dbReference type="PANTHER" id="PTHR43081:SF1">
    <property type="entry name" value="ADENYLATE CYCLASE, TERMINAL-DIFFERENTIATION SPECIFIC"/>
    <property type="match status" value="1"/>
</dbReference>
<evidence type="ECO:0000256" key="6">
    <source>
        <dbReference type="SAM" id="Phobius"/>
    </source>
</evidence>
<organism evidence="8 9">
    <name type="scientific">Reyranella humidisoli</name>
    <dbReference type="NCBI Taxonomy" id="2849149"/>
    <lineage>
        <taxon>Bacteria</taxon>
        <taxon>Pseudomonadati</taxon>
        <taxon>Pseudomonadota</taxon>
        <taxon>Alphaproteobacteria</taxon>
        <taxon>Hyphomicrobiales</taxon>
        <taxon>Reyranellaceae</taxon>
        <taxon>Reyranella</taxon>
    </lineage>
</organism>
<dbReference type="PROSITE" id="PS50125">
    <property type="entry name" value="GUANYLATE_CYCLASE_2"/>
    <property type="match status" value="1"/>
</dbReference>
<gene>
    <name evidence="8" type="ORF">KQ910_10845</name>
</gene>
<evidence type="ECO:0000313" key="9">
    <source>
        <dbReference type="Proteomes" id="UP000727907"/>
    </source>
</evidence>
<dbReference type="SMART" id="SM00044">
    <property type="entry name" value="CYCc"/>
    <property type="match status" value="1"/>
</dbReference>
<dbReference type="CDD" id="cd12913">
    <property type="entry name" value="PDC1_MCP_like"/>
    <property type="match status" value="1"/>
</dbReference>
<dbReference type="Proteomes" id="UP000727907">
    <property type="component" value="Unassembled WGS sequence"/>
</dbReference>
<comment type="subcellular location">
    <subcellularLocation>
        <location evidence="1">Cell membrane</location>
        <topology evidence="1">Multi-pass membrane protein</topology>
    </subcellularLocation>
</comment>
<keyword evidence="9" id="KW-1185">Reference proteome</keyword>
<dbReference type="InterPro" id="IPR050697">
    <property type="entry name" value="Adenylyl/Guanylyl_Cyclase_3/4"/>
</dbReference>
<evidence type="ECO:0000256" key="2">
    <source>
        <dbReference type="ARBA" id="ARBA00022475"/>
    </source>
</evidence>
<evidence type="ECO:0000256" key="3">
    <source>
        <dbReference type="ARBA" id="ARBA00022692"/>
    </source>
</evidence>
<accession>A0ABS6IM13</accession>
<comment type="caution">
    <text evidence="8">The sequence shown here is derived from an EMBL/GenBank/DDBJ whole genome shotgun (WGS) entry which is preliminary data.</text>
</comment>
<dbReference type="EMBL" id="JAHOPB010000001">
    <property type="protein sequence ID" value="MBU8874263.1"/>
    <property type="molecule type" value="Genomic_DNA"/>
</dbReference>
<dbReference type="PANTHER" id="PTHR43081">
    <property type="entry name" value="ADENYLATE CYCLASE, TERMINAL-DIFFERENTIATION SPECIFIC-RELATED"/>
    <property type="match status" value="1"/>
</dbReference>
<sequence>MRLRPSILTMFVLLTVPVFLAIVAVNFVSNEKIARDNADELVGRFSVEAIENIQYLFDPIKSLVRSAAAIGSEQPDFYESNRSLKYLFSILEHSDRIISIYVGLTDGSFRQARQIDPNVEIQGKLPPVGTAYADRWITPRRGSSPVDHYLFLDKERRELGSSEQTTSYDPRSRLWYRTAQQSGQLSVSDVDVFAALGLVGFTVGAPYYVDGQLRGVAAADITLDGLSDYLSERKISPGTLSYILDHQGRVIANSERAKTYAAQGGKVELQHITSIGNELPAIAFSSRPRDNEKMFSFQHAGQAYVASLTTLPAAFGKKWQLFVITPLSDFTRAFDEQNKRLALFGVIAILLQICIIYILSSVISSPLEKLALKVSKIQDLGSDNLPPLQSPIREVAVLSKAIETLDAAVKSFAAFVPVGLVRELLESDQKLELGGHSRFLTIFFSDLEAFSTLSEEVPSQELLLRVSAYLSVVTRAVNEEHGTIDKFIGDGVMAFWGAPALLDDHARKACFAALRIREGMKGLNAGWEAQGTKPLNIRIGIHSDAVLVGNIGSKERMSYTVMGDGVNIAARLEGVNKEYGTRLCISHSVFKEAGEKLCVRPIDDVTVKGRRSRIPIYELVGAYGMGPEFEPDEATLRLCQLTRTAYSAMVAEDHALALSLYRAIVAEYPDDPVASEMAKRLSAVDPSHLVPLQMSR</sequence>
<dbReference type="InterPro" id="IPR001054">
    <property type="entry name" value="A/G_cyclase"/>
</dbReference>
<proteinExistence type="predicted"/>
<feature type="transmembrane region" description="Helical" evidence="6">
    <location>
        <begin position="6"/>
        <end position="28"/>
    </location>
</feature>
<feature type="domain" description="Guanylate cyclase" evidence="7">
    <location>
        <begin position="441"/>
        <end position="573"/>
    </location>
</feature>
<dbReference type="RefSeq" id="WP_216959478.1">
    <property type="nucleotide sequence ID" value="NZ_JAHOPB010000001.1"/>
</dbReference>